<accession>U1N1N1</accession>
<dbReference type="Proteomes" id="UP000030649">
    <property type="component" value="Unassembled WGS sequence"/>
</dbReference>
<gene>
    <name evidence="1" type="ORF">J07HQW1_00271</name>
</gene>
<name>U1N1N1_9EURY</name>
<organism evidence="1 2">
    <name type="scientific">Haloquadratum walsbyi J07HQW1</name>
    <dbReference type="NCBI Taxonomy" id="1238424"/>
    <lineage>
        <taxon>Archaea</taxon>
        <taxon>Methanobacteriati</taxon>
        <taxon>Methanobacteriota</taxon>
        <taxon>Stenosarchaea group</taxon>
        <taxon>Halobacteria</taxon>
        <taxon>Halobacteriales</taxon>
        <taxon>Haloferacaceae</taxon>
        <taxon>Haloquadratum</taxon>
    </lineage>
</organism>
<dbReference type="HOGENOM" id="CLU_2379351_0_0_2"/>
<proteinExistence type="predicted"/>
<dbReference type="EMBL" id="KE356560">
    <property type="protein sequence ID" value="ERG90253.1"/>
    <property type="molecule type" value="Genomic_DNA"/>
</dbReference>
<reference evidence="1 2" key="1">
    <citation type="journal article" date="2013" name="PLoS ONE">
        <title>Assembly-driven community genomics of a hypersaline microbial ecosystem.</title>
        <authorList>
            <person name="Podell S."/>
            <person name="Ugalde J.A."/>
            <person name="Narasingarao P."/>
            <person name="Banfield J.F."/>
            <person name="Heidelberg K.B."/>
            <person name="Allen E.E."/>
        </authorList>
    </citation>
    <scope>NUCLEOTIDE SEQUENCE [LARGE SCALE GENOMIC DNA]</scope>
    <source>
        <strain evidence="2">J07HQW1</strain>
    </source>
</reference>
<evidence type="ECO:0000313" key="2">
    <source>
        <dbReference type="Proteomes" id="UP000030649"/>
    </source>
</evidence>
<sequence length="94" mass="10907">MIRIVDQGLFDGDDVHRPGVDGHRLEPKKLRVRHRHEGIGHPVDLTVRDLVRRRDLLSQDMVAERTPVWDIHRLGEVGRDHELVFRILPRLASG</sequence>
<dbReference type="AlphaFoldDB" id="U1N1N1"/>
<evidence type="ECO:0000313" key="1">
    <source>
        <dbReference type="EMBL" id="ERG90253.1"/>
    </source>
</evidence>
<protein>
    <submittedName>
        <fullName evidence="1">Uncharacterized protein</fullName>
    </submittedName>
</protein>